<sequence length="225" mass="24986">MCGRYSFSATPAQVREQLGDIQTGENLRLSFNIAPTQYAYVIANDDPGRLRYFRWGLVPHWAKDDSNASKLINARMEGIAAKPSFRVPLRQKRCLVLADSFYEWRAEGKQKVPFRIQPADGGLLVMAGLWDIWPQPGAPLATFTIITAPANKEVAPLHSRMPMVLPTAAQQQKWLSTLTVDEVLSMLKPPADGLLDKYQVSAQVNSVRNDGPGLHEKVGGQGRLF</sequence>
<dbReference type="GO" id="GO:0006508">
    <property type="term" value="P:proteolysis"/>
    <property type="evidence" value="ECO:0007669"/>
    <property type="project" value="UniProtKB-KW"/>
</dbReference>
<evidence type="ECO:0000256" key="1">
    <source>
        <dbReference type="ARBA" id="ARBA00008136"/>
    </source>
</evidence>
<keyword evidence="4 8" id="KW-0378">Hydrolase</keyword>
<organism evidence="9 10">
    <name type="scientific">Phaeodactylibacter luteus</name>
    <dbReference type="NCBI Taxonomy" id="1564516"/>
    <lineage>
        <taxon>Bacteria</taxon>
        <taxon>Pseudomonadati</taxon>
        <taxon>Bacteroidota</taxon>
        <taxon>Saprospiria</taxon>
        <taxon>Saprospirales</taxon>
        <taxon>Haliscomenobacteraceae</taxon>
        <taxon>Phaeodactylibacter</taxon>
    </lineage>
</organism>
<dbReference type="GO" id="GO:0106300">
    <property type="term" value="P:protein-DNA covalent cross-linking repair"/>
    <property type="evidence" value="ECO:0007669"/>
    <property type="project" value="InterPro"/>
</dbReference>
<keyword evidence="5" id="KW-0190">Covalent protein-DNA linkage</keyword>
<dbReference type="RefSeq" id="WP_147167768.1">
    <property type="nucleotide sequence ID" value="NZ_VOOR01000022.1"/>
</dbReference>
<comment type="caution">
    <text evidence="9">The sequence shown here is derived from an EMBL/GenBank/DDBJ whole genome shotgun (WGS) entry which is preliminary data.</text>
</comment>
<dbReference type="Pfam" id="PF02586">
    <property type="entry name" value="SRAP"/>
    <property type="match status" value="1"/>
</dbReference>
<dbReference type="Proteomes" id="UP000321580">
    <property type="component" value="Unassembled WGS sequence"/>
</dbReference>
<dbReference type="GO" id="GO:0003697">
    <property type="term" value="F:single-stranded DNA binding"/>
    <property type="evidence" value="ECO:0007669"/>
    <property type="project" value="InterPro"/>
</dbReference>
<dbReference type="EMBL" id="VOOR01000022">
    <property type="protein sequence ID" value="TXB62900.1"/>
    <property type="molecule type" value="Genomic_DNA"/>
</dbReference>
<name>A0A5C6RMN2_9BACT</name>
<dbReference type="InterPro" id="IPR003738">
    <property type="entry name" value="SRAP"/>
</dbReference>
<dbReference type="GO" id="GO:0008233">
    <property type="term" value="F:peptidase activity"/>
    <property type="evidence" value="ECO:0007669"/>
    <property type="project" value="UniProtKB-KW"/>
</dbReference>
<dbReference type="InterPro" id="IPR036590">
    <property type="entry name" value="SRAP-like"/>
</dbReference>
<keyword evidence="6" id="KW-0238">DNA-binding</keyword>
<proteinExistence type="inferred from homology"/>
<evidence type="ECO:0000256" key="5">
    <source>
        <dbReference type="ARBA" id="ARBA00023124"/>
    </source>
</evidence>
<evidence type="ECO:0000256" key="8">
    <source>
        <dbReference type="RuleBase" id="RU364100"/>
    </source>
</evidence>
<gene>
    <name evidence="9" type="ORF">FRY97_11940</name>
</gene>
<evidence type="ECO:0000256" key="3">
    <source>
        <dbReference type="ARBA" id="ARBA00022763"/>
    </source>
</evidence>
<dbReference type="Gene3D" id="3.90.1680.10">
    <property type="entry name" value="SOS response associated peptidase-like"/>
    <property type="match status" value="1"/>
</dbReference>
<comment type="similarity">
    <text evidence="1 8">Belongs to the SOS response-associated peptidase family.</text>
</comment>
<dbReference type="EC" id="3.4.-.-" evidence="8"/>
<keyword evidence="7" id="KW-0456">Lyase</keyword>
<reference evidence="9 10" key="1">
    <citation type="submission" date="2019-08" db="EMBL/GenBank/DDBJ databases">
        <title>Genome of Phaeodactylibacter luteus.</title>
        <authorList>
            <person name="Bowman J.P."/>
        </authorList>
    </citation>
    <scope>NUCLEOTIDE SEQUENCE [LARGE SCALE GENOMIC DNA]</scope>
    <source>
        <strain evidence="9 10">KCTC 42180</strain>
    </source>
</reference>
<evidence type="ECO:0000313" key="9">
    <source>
        <dbReference type="EMBL" id="TXB62900.1"/>
    </source>
</evidence>
<dbReference type="AlphaFoldDB" id="A0A5C6RMN2"/>
<keyword evidence="10" id="KW-1185">Reference proteome</keyword>
<dbReference type="OrthoDB" id="9782620at2"/>
<evidence type="ECO:0000313" key="10">
    <source>
        <dbReference type="Proteomes" id="UP000321580"/>
    </source>
</evidence>
<dbReference type="PANTHER" id="PTHR13604">
    <property type="entry name" value="DC12-RELATED"/>
    <property type="match status" value="1"/>
</dbReference>
<accession>A0A5C6RMN2</accession>
<protein>
    <recommendedName>
        <fullName evidence="8">Abasic site processing protein</fullName>
        <ecNumber evidence="8">3.4.-.-</ecNumber>
    </recommendedName>
</protein>
<evidence type="ECO:0000256" key="4">
    <source>
        <dbReference type="ARBA" id="ARBA00022801"/>
    </source>
</evidence>
<evidence type="ECO:0000256" key="6">
    <source>
        <dbReference type="ARBA" id="ARBA00023125"/>
    </source>
</evidence>
<evidence type="ECO:0000256" key="7">
    <source>
        <dbReference type="ARBA" id="ARBA00023239"/>
    </source>
</evidence>
<evidence type="ECO:0000256" key="2">
    <source>
        <dbReference type="ARBA" id="ARBA00022670"/>
    </source>
</evidence>
<dbReference type="SUPFAM" id="SSF143081">
    <property type="entry name" value="BB1717-like"/>
    <property type="match status" value="1"/>
</dbReference>
<dbReference type="GO" id="GO:0016829">
    <property type="term" value="F:lyase activity"/>
    <property type="evidence" value="ECO:0007669"/>
    <property type="project" value="UniProtKB-KW"/>
</dbReference>
<dbReference type="PANTHER" id="PTHR13604:SF0">
    <property type="entry name" value="ABASIC SITE PROCESSING PROTEIN HMCES"/>
    <property type="match status" value="1"/>
</dbReference>
<keyword evidence="3" id="KW-0227">DNA damage</keyword>
<keyword evidence="2 8" id="KW-0645">Protease</keyword>